<reference evidence="3" key="1">
    <citation type="submission" date="2014-09" db="EMBL/GenBank/DDBJ databases">
        <authorList>
            <person name="Sharma Rahul"/>
            <person name="Thines Marco"/>
        </authorList>
    </citation>
    <scope>NUCLEOTIDE SEQUENCE [LARGE SCALE GENOMIC DNA]</scope>
</reference>
<feature type="region of interest" description="Disordered" evidence="1">
    <location>
        <begin position="1"/>
        <end position="87"/>
    </location>
</feature>
<feature type="compositionally biased region" description="Low complexity" evidence="1">
    <location>
        <begin position="1"/>
        <end position="10"/>
    </location>
</feature>
<accession>A0A0P1BGG0</accession>
<protein>
    <submittedName>
        <fullName evidence="2">Uncharacterized protein</fullName>
    </submittedName>
</protein>
<feature type="compositionally biased region" description="Polar residues" evidence="1">
    <location>
        <begin position="221"/>
        <end position="236"/>
    </location>
</feature>
<proteinExistence type="predicted"/>
<evidence type="ECO:0000313" key="2">
    <source>
        <dbReference type="EMBL" id="CEH15259.1"/>
    </source>
</evidence>
<name>A0A0P1BGG0_9BASI</name>
<dbReference type="EMBL" id="CCYA01000260">
    <property type="protein sequence ID" value="CEH15259.1"/>
    <property type="molecule type" value="Genomic_DNA"/>
</dbReference>
<feature type="compositionally biased region" description="Basic residues" evidence="1">
    <location>
        <begin position="210"/>
        <end position="220"/>
    </location>
</feature>
<feature type="region of interest" description="Disordered" evidence="1">
    <location>
        <begin position="196"/>
        <end position="247"/>
    </location>
</feature>
<dbReference type="AlphaFoldDB" id="A0A0P1BGG0"/>
<sequence>MAPLLNLPSVLPSPGPSPLLPRSLPASPAPGAPIDQFLPRDVPPRAIGQVDAVKKRTPKAGGKGQKRRWQKSAKSRKLAARLQQLPSSASLESRAQTLVVEPESLLEAKGNVELLLNAPPARRHPLKLSEGGEAVDEFLEDRSLENAVVDERSGFISVEHHEPQSPRSVFQSFVDVLGTRALRLYERGYDGQPALDVPLQSREIDEASKKPSRAQRRRRGLQQNDPFLLQPSVSDPTSEKKGDQCSKLHKRTLEAHKIKIRSASGHDADLLGRKQGDRIALNKGYRKVE</sequence>
<feature type="compositionally biased region" description="Basic and acidic residues" evidence="1">
    <location>
        <begin position="237"/>
        <end position="247"/>
    </location>
</feature>
<evidence type="ECO:0000256" key="1">
    <source>
        <dbReference type="SAM" id="MobiDB-lite"/>
    </source>
</evidence>
<keyword evidence="3" id="KW-1185">Reference proteome</keyword>
<feature type="compositionally biased region" description="Basic residues" evidence="1">
    <location>
        <begin position="64"/>
        <end position="79"/>
    </location>
</feature>
<evidence type="ECO:0000313" key="3">
    <source>
        <dbReference type="Proteomes" id="UP000054845"/>
    </source>
</evidence>
<dbReference type="Proteomes" id="UP000054845">
    <property type="component" value="Unassembled WGS sequence"/>
</dbReference>
<organism evidence="2 3">
    <name type="scientific">Ceraceosorus bombacis</name>
    <dbReference type="NCBI Taxonomy" id="401625"/>
    <lineage>
        <taxon>Eukaryota</taxon>
        <taxon>Fungi</taxon>
        <taxon>Dikarya</taxon>
        <taxon>Basidiomycota</taxon>
        <taxon>Ustilaginomycotina</taxon>
        <taxon>Exobasidiomycetes</taxon>
        <taxon>Ceraceosorales</taxon>
        <taxon>Ceraceosoraceae</taxon>
        <taxon>Ceraceosorus</taxon>
    </lineage>
</organism>